<dbReference type="SUPFAM" id="SSF54631">
    <property type="entry name" value="CBS-domain pair"/>
    <property type="match status" value="1"/>
</dbReference>
<feature type="transmembrane region" description="Helical" evidence="7">
    <location>
        <begin position="241"/>
        <end position="260"/>
    </location>
</feature>
<evidence type="ECO:0000256" key="4">
    <source>
        <dbReference type="ARBA" id="ARBA00022989"/>
    </source>
</evidence>
<dbReference type="InterPro" id="IPR051280">
    <property type="entry name" value="Cl-channel/antiporter"/>
</dbReference>
<protein>
    <recommendedName>
        <fullName evidence="10">Chloride channel protein</fullName>
    </recommendedName>
</protein>
<evidence type="ECO:0000256" key="2">
    <source>
        <dbReference type="ARBA" id="ARBA00022692"/>
    </source>
</evidence>
<dbReference type="Proteomes" id="UP000823388">
    <property type="component" value="Chromosome 6K"/>
</dbReference>
<keyword evidence="9" id="KW-1185">Reference proteome</keyword>
<feature type="transmembrane region" description="Helical" evidence="7">
    <location>
        <begin position="46"/>
        <end position="70"/>
    </location>
</feature>
<organism evidence="8 9">
    <name type="scientific">Panicum virgatum</name>
    <name type="common">Blackwell switchgrass</name>
    <dbReference type="NCBI Taxonomy" id="38727"/>
    <lineage>
        <taxon>Eukaryota</taxon>
        <taxon>Viridiplantae</taxon>
        <taxon>Streptophyta</taxon>
        <taxon>Embryophyta</taxon>
        <taxon>Tracheophyta</taxon>
        <taxon>Spermatophyta</taxon>
        <taxon>Magnoliopsida</taxon>
        <taxon>Liliopsida</taxon>
        <taxon>Poales</taxon>
        <taxon>Poaceae</taxon>
        <taxon>PACMAD clade</taxon>
        <taxon>Panicoideae</taxon>
        <taxon>Panicodae</taxon>
        <taxon>Paniceae</taxon>
        <taxon>Panicinae</taxon>
        <taxon>Panicum</taxon>
        <taxon>Panicum sect. Hiantes</taxon>
    </lineage>
</organism>
<dbReference type="SUPFAM" id="SSF81340">
    <property type="entry name" value="Clc chloride channel"/>
    <property type="match status" value="1"/>
</dbReference>
<evidence type="ECO:0000256" key="6">
    <source>
        <dbReference type="ARBA" id="ARBA00023136"/>
    </source>
</evidence>
<proteinExistence type="predicted"/>
<dbReference type="GO" id="GO:0009705">
    <property type="term" value="C:plant-type vacuole membrane"/>
    <property type="evidence" value="ECO:0007669"/>
    <property type="project" value="TreeGrafter"/>
</dbReference>
<dbReference type="PRINTS" id="PR00762">
    <property type="entry name" value="CLCHANNEL"/>
</dbReference>
<keyword evidence="4 7" id="KW-1133">Transmembrane helix</keyword>
<dbReference type="InterPro" id="IPR001807">
    <property type="entry name" value="ClC"/>
</dbReference>
<feature type="transmembrane region" description="Helical" evidence="7">
    <location>
        <begin position="138"/>
        <end position="159"/>
    </location>
</feature>
<evidence type="ECO:0000313" key="9">
    <source>
        <dbReference type="Proteomes" id="UP000823388"/>
    </source>
</evidence>
<evidence type="ECO:0000313" key="8">
    <source>
        <dbReference type="EMBL" id="KAG2583656.1"/>
    </source>
</evidence>
<dbReference type="AlphaFoldDB" id="A0A8T0REN7"/>
<evidence type="ECO:0000256" key="7">
    <source>
        <dbReference type="SAM" id="Phobius"/>
    </source>
</evidence>
<dbReference type="InterPro" id="IPR014743">
    <property type="entry name" value="Cl-channel_core"/>
</dbReference>
<feature type="transmembrane region" description="Helical" evidence="7">
    <location>
        <begin position="301"/>
        <end position="318"/>
    </location>
</feature>
<evidence type="ECO:0000256" key="5">
    <source>
        <dbReference type="ARBA" id="ARBA00023122"/>
    </source>
</evidence>
<dbReference type="PANTHER" id="PTHR11689:SF147">
    <property type="entry name" value="CHLORIDE CHANNEL PROTEIN"/>
    <property type="match status" value="1"/>
</dbReference>
<dbReference type="InterPro" id="IPR046342">
    <property type="entry name" value="CBS_dom_sf"/>
</dbReference>
<dbReference type="EMBL" id="CM029047">
    <property type="protein sequence ID" value="KAG2583656.1"/>
    <property type="molecule type" value="Genomic_DNA"/>
</dbReference>
<feature type="transmembrane region" description="Helical" evidence="7">
    <location>
        <begin position="100"/>
        <end position="118"/>
    </location>
</feature>
<keyword evidence="5" id="KW-0129">CBS domain</keyword>
<evidence type="ECO:0000256" key="3">
    <source>
        <dbReference type="ARBA" id="ARBA00022737"/>
    </source>
</evidence>
<name>A0A8T0REN7_PANVG</name>
<dbReference type="PANTHER" id="PTHR11689">
    <property type="entry name" value="CHLORIDE CHANNEL PROTEIN CLC FAMILY MEMBER"/>
    <property type="match status" value="1"/>
</dbReference>
<dbReference type="GO" id="GO:0015108">
    <property type="term" value="F:chloride transmembrane transporter activity"/>
    <property type="evidence" value="ECO:0007669"/>
    <property type="project" value="InterPro"/>
</dbReference>
<feature type="transmembrane region" description="Helical" evidence="7">
    <location>
        <begin position="212"/>
        <end position="235"/>
    </location>
</feature>
<keyword evidence="3" id="KW-0677">Repeat</keyword>
<keyword evidence="6 7" id="KW-0472">Membrane</keyword>
<comment type="subcellular location">
    <subcellularLocation>
        <location evidence="1">Membrane</location>
        <topology evidence="1">Multi-pass membrane protein</topology>
    </subcellularLocation>
</comment>
<comment type="caution">
    <text evidence="8">The sequence shown here is derived from an EMBL/GenBank/DDBJ whole genome shotgun (WGS) entry which is preliminary data.</text>
</comment>
<accession>A0A8T0REN7</accession>
<keyword evidence="2 7" id="KW-0812">Transmembrane</keyword>
<evidence type="ECO:0008006" key="10">
    <source>
        <dbReference type="Google" id="ProtNLM"/>
    </source>
</evidence>
<evidence type="ECO:0000256" key="1">
    <source>
        <dbReference type="ARBA" id="ARBA00004141"/>
    </source>
</evidence>
<feature type="transmembrane region" description="Helical" evidence="7">
    <location>
        <begin position="272"/>
        <end position="295"/>
    </location>
</feature>
<dbReference type="Gene3D" id="1.10.3080.10">
    <property type="entry name" value="Clc chloride channel"/>
    <property type="match status" value="2"/>
</dbReference>
<reference evidence="8 9" key="1">
    <citation type="submission" date="2020-05" db="EMBL/GenBank/DDBJ databases">
        <title>WGS assembly of Panicum virgatum.</title>
        <authorList>
            <person name="Lovell J.T."/>
            <person name="Jenkins J."/>
            <person name="Shu S."/>
            <person name="Juenger T.E."/>
            <person name="Schmutz J."/>
        </authorList>
    </citation>
    <scope>NUCLEOTIDE SEQUENCE [LARGE SCALE GENOMIC DNA]</scope>
    <source>
        <strain evidence="9">cv. AP13</strain>
    </source>
</reference>
<dbReference type="Pfam" id="PF00654">
    <property type="entry name" value="Voltage_CLC"/>
    <property type="match status" value="2"/>
</dbReference>
<gene>
    <name evidence="8" type="ORF">PVAP13_6KG259112</name>
</gene>
<sequence length="396" mass="43029">MSAKQDRWFTPGACIAAIFGQGGSRKYGLTCRWLRYFKNDRDRRDLVTIGAGAGVAAAFRAPVAGVLFALESLSSWWRSALIWWSFFDNLMTYHLKDIPIVVVIGVTGALLGGLYNFLMIKVLRVYNMINERGGAHKLMLAATVSMLTSCCIFGLPWLAPCRPCPTNGTCHELNRFRRFHCPAGHYNDLASLFLNINDDAIRNLYSTGTSDVYHSVSMLTFFVASYGLGVLSYGVVAPSGLFVPIILTGATYGRLVAMLLGSRSGLDHGLVAILGSASFLGGTIRMTVSVCVIILELTNNLLLLPLVMLVLLISKTVADSFNSSIYDLILQLKGLPHLDGHAEPYMRQLAVGDVVAGPLRSFGGVEKVGNVVHMLRTTGHHAFPVVDEPPFSPAPC</sequence>